<organism evidence="1 2">
    <name type="scientific">Cardiocondyla obscurior</name>
    <dbReference type="NCBI Taxonomy" id="286306"/>
    <lineage>
        <taxon>Eukaryota</taxon>
        <taxon>Metazoa</taxon>
        <taxon>Ecdysozoa</taxon>
        <taxon>Arthropoda</taxon>
        <taxon>Hexapoda</taxon>
        <taxon>Insecta</taxon>
        <taxon>Pterygota</taxon>
        <taxon>Neoptera</taxon>
        <taxon>Endopterygota</taxon>
        <taxon>Hymenoptera</taxon>
        <taxon>Apocrita</taxon>
        <taxon>Aculeata</taxon>
        <taxon>Formicoidea</taxon>
        <taxon>Formicidae</taxon>
        <taxon>Myrmicinae</taxon>
        <taxon>Cardiocondyla</taxon>
    </lineage>
</organism>
<evidence type="ECO:0000313" key="1">
    <source>
        <dbReference type="EMBL" id="KAL0118698.1"/>
    </source>
</evidence>
<keyword evidence="2" id="KW-1185">Reference proteome</keyword>
<dbReference type="Proteomes" id="UP001430953">
    <property type="component" value="Unassembled WGS sequence"/>
</dbReference>
<dbReference type="AlphaFoldDB" id="A0AAW2FTA4"/>
<accession>A0AAW2FTA4</accession>
<comment type="caution">
    <text evidence="1">The sequence shown here is derived from an EMBL/GenBank/DDBJ whole genome shotgun (WGS) entry which is preliminary data.</text>
</comment>
<reference evidence="1 2" key="1">
    <citation type="submission" date="2023-03" db="EMBL/GenBank/DDBJ databases">
        <title>High recombination rates correlate with genetic variation in Cardiocondyla obscurior ants.</title>
        <authorList>
            <person name="Errbii M."/>
        </authorList>
    </citation>
    <scope>NUCLEOTIDE SEQUENCE [LARGE SCALE GENOMIC DNA]</scope>
    <source>
        <strain evidence="1">Alpha-2009</strain>
        <tissue evidence="1">Whole body</tissue>
    </source>
</reference>
<name>A0AAW2FTA4_9HYME</name>
<dbReference type="PROSITE" id="PS51257">
    <property type="entry name" value="PROKAR_LIPOPROTEIN"/>
    <property type="match status" value="1"/>
</dbReference>
<evidence type="ECO:0000313" key="2">
    <source>
        <dbReference type="Proteomes" id="UP001430953"/>
    </source>
</evidence>
<protein>
    <submittedName>
        <fullName evidence="1">Uncharacterized protein</fullName>
    </submittedName>
</protein>
<dbReference type="EMBL" id="JADYXP020000008">
    <property type="protein sequence ID" value="KAL0118698.1"/>
    <property type="molecule type" value="Genomic_DNA"/>
</dbReference>
<sequence length="50" mass="4912">MTCLRALLLDSGGPCGSVCGCEALPLRGGARGRTAGAGCSNVCFGCNCCE</sequence>
<proteinExistence type="predicted"/>
<gene>
    <name evidence="1" type="ORF">PUN28_009395</name>
</gene>